<dbReference type="InterPro" id="IPR038696">
    <property type="entry name" value="IalB_sf"/>
</dbReference>
<dbReference type="OrthoDB" id="8454302at2"/>
<dbReference type="Gene3D" id="2.60.40.1880">
    <property type="entry name" value="Invasion associated locus B (IalB) protein"/>
    <property type="match status" value="1"/>
</dbReference>
<dbReference type="InterPro" id="IPR010642">
    <property type="entry name" value="Invasion_prot_B"/>
</dbReference>
<dbReference type="Pfam" id="PF06776">
    <property type="entry name" value="IalB"/>
    <property type="match status" value="1"/>
</dbReference>
<dbReference type="AlphaFoldDB" id="A0A2W4C697"/>
<feature type="region of interest" description="Disordered" evidence="1">
    <location>
        <begin position="32"/>
        <end position="95"/>
    </location>
</feature>
<reference evidence="3 4" key="1">
    <citation type="journal article" date="2018" name="Sci. Rep.">
        <title>Rhizobium tumorigenes sp. nov., a novel plant tumorigenic bacterium isolated from cane gall tumors on thornless blackberry.</title>
        <authorList>
            <person name="Kuzmanovi N."/>
            <person name="Smalla K."/>
            <person name="Gronow S."/>
            <person name="PuBawska J."/>
        </authorList>
    </citation>
    <scope>NUCLEOTIDE SEQUENCE [LARGE SCALE GENOMIC DNA]</scope>
    <source>
        <strain evidence="3 4">CCBAU 85046</strain>
    </source>
</reference>
<evidence type="ECO:0000256" key="1">
    <source>
        <dbReference type="SAM" id="MobiDB-lite"/>
    </source>
</evidence>
<feature type="compositionally biased region" description="Low complexity" evidence="1">
    <location>
        <begin position="39"/>
        <end position="74"/>
    </location>
</feature>
<name>A0A2W4C697_9HYPH</name>
<evidence type="ECO:0000256" key="2">
    <source>
        <dbReference type="SAM" id="SignalP"/>
    </source>
</evidence>
<dbReference type="Proteomes" id="UP000248925">
    <property type="component" value="Unassembled WGS sequence"/>
</dbReference>
<sequence length="234" mass="23454">MGFRSSEGFRIGRAAVAASLMLPALALAEDPATPPAAPAPAVQQAPAAPAAPAQQAAPATPAAPSTPATAATPAQPSPAAPASPAQPGAPASAQPTKTAFGAWTVVCGTPDGGSEKRCVLMQSVVSQERPEMQLSVAVSKMPGGKSGLLRVQAPLSVLLPNGLGLYVDGADIGNAYFARCFSDGCYAEVVLEDALLGTLRKGSSATFTVFQTQEEGIGIPVDLKGFAQGYDALP</sequence>
<feature type="signal peptide" evidence="2">
    <location>
        <begin position="1"/>
        <end position="28"/>
    </location>
</feature>
<comment type="caution">
    <text evidence="3">The sequence shown here is derived from an EMBL/GenBank/DDBJ whole genome shotgun (WGS) entry which is preliminary data.</text>
</comment>
<feature type="chain" id="PRO_5016181958" evidence="2">
    <location>
        <begin position="29"/>
        <end position="234"/>
    </location>
</feature>
<protein>
    <submittedName>
        <fullName evidence="3">Invasion-associated locus B family protein</fullName>
    </submittedName>
</protein>
<evidence type="ECO:0000313" key="3">
    <source>
        <dbReference type="EMBL" id="PZM09149.1"/>
    </source>
</evidence>
<accession>A0A2W4C697</accession>
<feature type="compositionally biased region" description="Low complexity" evidence="1">
    <location>
        <begin position="82"/>
        <end position="95"/>
    </location>
</feature>
<proteinExistence type="predicted"/>
<dbReference type="EMBL" id="PCDP01000061">
    <property type="protein sequence ID" value="PZM09149.1"/>
    <property type="molecule type" value="Genomic_DNA"/>
</dbReference>
<gene>
    <name evidence="3" type="ORF">CPY51_26880</name>
</gene>
<dbReference type="RefSeq" id="WP_111163299.1">
    <property type="nucleotide sequence ID" value="NZ_PCDP01000061.1"/>
</dbReference>
<keyword evidence="4" id="KW-1185">Reference proteome</keyword>
<organism evidence="3 4">
    <name type="scientific">Rhizobium tubonense</name>
    <dbReference type="NCBI Taxonomy" id="484088"/>
    <lineage>
        <taxon>Bacteria</taxon>
        <taxon>Pseudomonadati</taxon>
        <taxon>Pseudomonadota</taxon>
        <taxon>Alphaproteobacteria</taxon>
        <taxon>Hyphomicrobiales</taxon>
        <taxon>Rhizobiaceae</taxon>
        <taxon>Rhizobium/Agrobacterium group</taxon>
        <taxon>Rhizobium</taxon>
    </lineage>
</organism>
<evidence type="ECO:0000313" key="4">
    <source>
        <dbReference type="Proteomes" id="UP000248925"/>
    </source>
</evidence>
<keyword evidence="2" id="KW-0732">Signal</keyword>